<gene>
    <name evidence="5" type="ORF">ACFY35_02600</name>
</gene>
<dbReference type="Gene3D" id="3.40.50.2300">
    <property type="match status" value="2"/>
</dbReference>
<dbReference type="CDD" id="cd01536">
    <property type="entry name" value="PBP1_ABC_sugar_binding-like"/>
    <property type="match status" value="1"/>
</dbReference>
<evidence type="ECO:0000256" key="2">
    <source>
        <dbReference type="ARBA" id="ARBA00007639"/>
    </source>
</evidence>
<proteinExistence type="inferred from homology"/>
<dbReference type="EMBL" id="JBIAZU010000001">
    <property type="protein sequence ID" value="MFF5288298.1"/>
    <property type="molecule type" value="Genomic_DNA"/>
</dbReference>
<evidence type="ECO:0000313" key="6">
    <source>
        <dbReference type="Proteomes" id="UP001602245"/>
    </source>
</evidence>
<keyword evidence="6" id="KW-1185">Reference proteome</keyword>
<reference evidence="5 6" key="1">
    <citation type="submission" date="2024-10" db="EMBL/GenBank/DDBJ databases">
        <title>The Natural Products Discovery Center: Release of the First 8490 Sequenced Strains for Exploring Actinobacteria Biosynthetic Diversity.</title>
        <authorList>
            <person name="Kalkreuter E."/>
            <person name="Kautsar S.A."/>
            <person name="Yang D."/>
            <person name="Bader C.D."/>
            <person name="Teijaro C.N."/>
            <person name="Fluegel L."/>
            <person name="Davis C.M."/>
            <person name="Simpson J.R."/>
            <person name="Lauterbach L."/>
            <person name="Steele A.D."/>
            <person name="Gui C."/>
            <person name="Meng S."/>
            <person name="Li G."/>
            <person name="Viehrig K."/>
            <person name="Ye F."/>
            <person name="Su P."/>
            <person name="Kiefer A.F."/>
            <person name="Nichols A."/>
            <person name="Cepeda A.J."/>
            <person name="Yan W."/>
            <person name="Fan B."/>
            <person name="Jiang Y."/>
            <person name="Adhikari A."/>
            <person name="Zheng C.-J."/>
            <person name="Schuster L."/>
            <person name="Cowan T.M."/>
            <person name="Smanski M.J."/>
            <person name="Chevrette M.G."/>
            <person name="De Carvalho L.P.S."/>
            <person name="Shen B."/>
        </authorList>
    </citation>
    <scope>NUCLEOTIDE SEQUENCE [LARGE SCALE GENOMIC DNA]</scope>
    <source>
        <strain evidence="5 6">NPDC000087</strain>
    </source>
</reference>
<comment type="subcellular location">
    <subcellularLocation>
        <location evidence="1">Cell envelope</location>
    </subcellularLocation>
</comment>
<sequence length="317" mass="32453">MSGRATRAAGAAMAITIGVTLSGCGDSDAITPATKRTITLGFVNGGNTEFHTCLQRSVEGEATKRGVKVVSANSKQDPQTELSNIDSLIGQGVTALIVQTVNTDALKADIARARAAKIPIFLTSVAPADTSAILGAVAVNLNEVGLLDASWMSNDAVGAPATTGIIAGAPGAASDLLVKGFTDNLPKNIRVVAGAPGMFNRAKAKAVAAKMIKEHPTMTYAFVANEDMAAGAAEAFTAAHKDVKIATVNGTDAGLAAIKAGQIDATVANPASKLGQKAVENTLSLLNKEPITKIDYVPIELITKTELAQAPEYCLNE</sequence>
<dbReference type="RefSeq" id="WP_026205640.1">
    <property type="nucleotide sequence ID" value="NZ_JBIAZU010000001.1"/>
</dbReference>
<evidence type="ECO:0000256" key="3">
    <source>
        <dbReference type="ARBA" id="ARBA00022729"/>
    </source>
</evidence>
<dbReference type="Proteomes" id="UP001602245">
    <property type="component" value="Unassembled WGS sequence"/>
</dbReference>
<accession>A0ABW6W4S2</accession>
<feature type="domain" description="Periplasmic binding protein" evidence="4">
    <location>
        <begin position="46"/>
        <end position="289"/>
    </location>
</feature>
<dbReference type="InterPro" id="IPR025997">
    <property type="entry name" value="SBP_2_dom"/>
</dbReference>
<evidence type="ECO:0000256" key="1">
    <source>
        <dbReference type="ARBA" id="ARBA00004196"/>
    </source>
</evidence>
<name>A0ABW6W4S2_9ACTN</name>
<comment type="similarity">
    <text evidence="2">Belongs to the bacterial solute-binding protein 2 family.</text>
</comment>
<comment type="caution">
    <text evidence="5">The sequence shown here is derived from an EMBL/GenBank/DDBJ whole genome shotgun (WGS) entry which is preliminary data.</text>
</comment>
<organism evidence="5 6">
    <name type="scientific">Paractinoplanes globisporus</name>
    <dbReference type="NCBI Taxonomy" id="113565"/>
    <lineage>
        <taxon>Bacteria</taxon>
        <taxon>Bacillati</taxon>
        <taxon>Actinomycetota</taxon>
        <taxon>Actinomycetes</taxon>
        <taxon>Micromonosporales</taxon>
        <taxon>Micromonosporaceae</taxon>
        <taxon>Paractinoplanes</taxon>
    </lineage>
</organism>
<keyword evidence="3" id="KW-0732">Signal</keyword>
<evidence type="ECO:0000313" key="5">
    <source>
        <dbReference type="EMBL" id="MFF5288298.1"/>
    </source>
</evidence>
<dbReference type="Pfam" id="PF13407">
    <property type="entry name" value="Peripla_BP_4"/>
    <property type="match status" value="1"/>
</dbReference>
<dbReference type="PANTHER" id="PTHR46847:SF1">
    <property type="entry name" value="D-ALLOSE-BINDING PERIPLASMIC PROTEIN-RELATED"/>
    <property type="match status" value="1"/>
</dbReference>
<dbReference type="PROSITE" id="PS51257">
    <property type="entry name" value="PROKAR_LIPOPROTEIN"/>
    <property type="match status" value="1"/>
</dbReference>
<dbReference type="PANTHER" id="PTHR46847">
    <property type="entry name" value="D-ALLOSE-BINDING PERIPLASMIC PROTEIN-RELATED"/>
    <property type="match status" value="1"/>
</dbReference>
<dbReference type="InterPro" id="IPR028082">
    <property type="entry name" value="Peripla_BP_I"/>
</dbReference>
<evidence type="ECO:0000259" key="4">
    <source>
        <dbReference type="Pfam" id="PF13407"/>
    </source>
</evidence>
<dbReference type="SUPFAM" id="SSF53822">
    <property type="entry name" value="Periplasmic binding protein-like I"/>
    <property type="match status" value="1"/>
</dbReference>
<protein>
    <submittedName>
        <fullName evidence="5">Sugar ABC transporter substrate-binding protein</fullName>
    </submittedName>
</protein>